<dbReference type="Pfam" id="PF12796">
    <property type="entry name" value="Ank_2"/>
    <property type="match status" value="1"/>
</dbReference>
<dbReference type="InterPro" id="IPR002110">
    <property type="entry name" value="Ankyrin_rpt"/>
</dbReference>
<evidence type="ECO:0000256" key="1">
    <source>
        <dbReference type="ARBA" id="ARBA00022737"/>
    </source>
</evidence>
<sequence>MLGQALNGQATLEAGADAEAEAQDEDLSPFLYGSSVIDPRDSQAVISIAALKGDVTIVRLLLEFVVDPDASTGKLKSAVMYLGCRVMDMNTCQEVKTDRMGNIVRPYRGHALAARGCVRLWQGGRRDSGAVNVGSRGRAACGEVVRLLAEAGADLNAQDKDNNVPISLAAFSQHPAIVQLLLEQGVSIDTEPPLNGNYNTLLQQAARTDRTAISEVLWNRIDVDSKITAKDPEVQLLLTITAPLGMEDRFASADAPDPDIINIKHDYGRGLLSYATELGSLHNI</sequence>
<reference evidence="4 5" key="1">
    <citation type="submission" date="2019-03" db="EMBL/GenBank/DDBJ databases">
        <title>The genome sequence of a newly discovered highly antifungal drug resistant Aspergillus species, Aspergillus tanneri NIH 1004.</title>
        <authorList>
            <person name="Mounaud S."/>
            <person name="Singh I."/>
            <person name="Joardar V."/>
            <person name="Pakala S."/>
            <person name="Pakala S."/>
            <person name="Venepally P."/>
            <person name="Hoover J."/>
            <person name="Nierman W."/>
            <person name="Chung J."/>
            <person name="Losada L."/>
        </authorList>
    </citation>
    <scope>NUCLEOTIDE SEQUENCE [LARGE SCALE GENOMIC DNA]</scope>
    <source>
        <strain evidence="4 5">NIH1004</strain>
    </source>
</reference>
<dbReference type="VEuPathDB" id="FungiDB:EYZ11_001506"/>
<gene>
    <name evidence="4" type="ORF">EYZ11_001506</name>
</gene>
<comment type="caution">
    <text evidence="4">The sequence shown here is derived from an EMBL/GenBank/DDBJ whole genome shotgun (WGS) entry which is preliminary data.</text>
</comment>
<dbReference type="SMART" id="SM00248">
    <property type="entry name" value="ANK"/>
    <property type="match status" value="2"/>
</dbReference>
<evidence type="ECO:0000256" key="2">
    <source>
        <dbReference type="ARBA" id="ARBA00023043"/>
    </source>
</evidence>
<protein>
    <submittedName>
        <fullName evidence="4">Uncharacterized protein</fullName>
    </submittedName>
</protein>
<dbReference type="PROSITE" id="PS50297">
    <property type="entry name" value="ANK_REP_REGION"/>
    <property type="match status" value="1"/>
</dbReference>
<dbReference type="Gene3D" id="1.25.40.20">
    <property type="entry name" value="Ankyrin repeat-containing domain"/>
    <property type="match status" value="1"/>
</dbReference>
<name>A0A4S3JUH1_9EURO</name>
<keyword evidence="5" id="KW-1185">Reference proteome</keyword>
<dbReference type="Proteomes" id="UP000308092">
    <property type="component" value="Unassembled WGS sequence"/>
</dbReference>
<dbReference type="EMBL" id="SOSA01000028">
    <property type="protein sequence ID" value="THC99032.1"/>
    <property type="molecule type" value="Genomic_DNA"/>
</dbReference>
<feature type="repeat" description="ANK" evidence="3">
    <location>
        <begin position="161"/>
        <end position="193"/>
    </location>
</feature>
<organism evidence="4 5">
    <name type="scientific">Aspergillus tanneri</name>
    <dbReference type="NCBI Taxonomy" id="1220188"/>
    <lineage>
        <taxon>Eukaryota</taxon>
        <taxon>Fungi</taxon>
        <taxon>Dikarya</taxon>
        <taxon>Ascomycota</taxon>
        <taxon>Pezizomycotina</taxon>
        <taxon>Eurotiomycetes</taxon>
        <taxon>Eurotiomycetidae</taxon>
        <taxon>Eurotiales</taxon>
        <taxon>Aspergillaceae</taxon>
        <taxon>Aspergillus</taxon>
        <taxon>Aspergillus subgen. Circumdati</taxon>
    </lineage>
</organism>
<keyword evidence="1" id="KW-0677">Repeat</keyword>
<evidence type="ECO:0000313" key="5">
    <source>
        <dbReference type="Proteomes" id="UP000308092"/>
    </source>
</evidence>
<evidence type="ECO:0000256" key="3">
    <source>
        <dbReference type="PROSITE-ProRule" id="PRU00023"/>
    </source>
</evidence>
<evidence type="ECO:0000313" key="4">
    <source>
        <dbReference type="EMBL" id="THC99032.1"/>
    </source>
</evidence>
<dbReference type="PANTHER" id="PTHR24198">
    <property type="entry name" value="ANKYRIN REPEAT AND PROTEIN KINASE DOMAIN-CONTAINING PROTEIN"/>
    <property type="match status" value="1"/>
</dbReference>
<dbReference type="InterPro" id="IPR036770">
    <property type="entry name" value="Ankyrin_rpt-contain_sf"/>
</dbReference>
<dbReference type="PROSITE" id="PS50088">
    <property type="entry name" value="ANK_REPEAT"/>
    <property type="match status" value="1"/>
</dbReference>
<dbReference type="AlphaFoldDB" id="A0A4S3JUH1"/>
<dbReference type="PANTHER" id="PTHR24198:SF165">
    <property type="entry name" value="ANKYRIN REPEAT-CONTAINING PROTEIN-RELATED"/>
    <property type="match status" value="1"/>
</dbReference>
<proteinExistence type="predicted"/>
<accession>A0A4S3JUH1</accession>
<dbReference type="SUPFAM" id="SSF48403">
    <property type="entry name" value="Ankyrin repeat"/>
    <property type="match status" value="1"/>
</dbReference>
<keyword evidence="2 3" id="KW-0040">ANK repeat</keyword>